<dbReference type="InterPro" id="IPR001647">
    <property type="entry name" value="HTH_TetR"/>
</dbReference>
<evidence type="ECO:0000313" key="6">
    <source>
        <dbReference type="Proteomes" id="UP000233343"/>
    </source>
</evidence>
<dbReference type="EMBL" id="PISD01000005">
    <property type="protein sequence ID" value="PKG30780.1"/>
    <property type="molecule type" value="Genomic_DNA"/>
</dbReference>
<evidence type="ECO:0000313" key="5">
    <source>
        <dbReference type="EMBL" id="PKG30780.1"/>
    </source>
</evidence>
<name>A0A2N0ZMN9_9BACI</name>
<evidence type="ECO:0000259" key="4">
    <source>
        <dbReference type="PROSITE" id="PS50977"/>
    </source>
</evidence>
<evidence type="ECO:0000256" key="2">
    <source>
        <dbReference type="ARBA" id="ARBA00023125"/>
    </source>
</evidence>
<gene>
    <name evidence="5" type="ORF">CWS20_01495</name>
</gene>
<dbReference type="Proteomes" id="UP000233343">
    <property type="component" value="Unassembled WGS sequence"/>
</dbReference>
<dbReference type="InterPro" id="IPR009057">
    <property type="entry name" value="Homeodomain-like_sf"/>
</dbReference>
<evidence type="ECO:0000256" key="1">
    <source>
        <dbReference type="ARBA" id="ARBA00022491"/>
    </source>
</evidence>
<dbReference type="InterPro" id="IPR039532">
    <property type="entry name" value="TetR_C_Firmicutes"/>
</dbReference>
<dbReference type="Gene3D" id="1.10.357.10">
    <property type="entry name" value="Tetracycline Repressor, domain 2"/>
    <property type="match status" value="1"/>
</dbReference>
<dbReference type="Pfam" id="PF14278">
    <property type="entry name" value="TetR_C_8"/>
    <property type="match status" value="1"/>
</dbReference>
<dbReference type="GO" id="GO:0003677">
    <property type="term" value="F:DNA binding"/>
    <property type="evidence" value="ECO:0007669"/>
    <property type="project" value="UniProtKB-UniRule"/>
</dbReference>
<proteinExistence type="predicted"/>
<dbReference type="SUPFAM" id="SSF46689">
    <property type="entry name" value="Homeodomain-like"/>
    <property type="match status" value="1"/>
</dbReference>
<feature type="DNA-binding region" description="H-T-H motif" evidence="3">
    <location>
        <begin position="36"/>
        <end position="55"/>
    </location>
</feature>
<evidence type="ECO:0000256" key="3">
    <source>
        <dbReference type="PROSITE-ProRule" id="PRU00335"/>
    </source>
</evidence>
<comment type="caution">
    <text evidence="5">The sequence shown here is derived from an EMBL/GenBank/DDBJ whole genome shotgun (WGS) entry which is preliminary data.</text>
</comment>
<keyword evidence="6" id="KW-1185">Reference proteome</keyword>
<feature type="domain" description="HTH tetR-type" evidence="4">
    <location>
        <begin position="13"/>
        <end position="73"/>
    </location>
</feature>
<dbReference type="AlphaFoldDB" id="A0A2N0ZMN9"/>
<keyword evidence="2 3" id="KW-0238">DNA-binding</keyword>
<accession>A0A2N0ZMN9</accession>
<dbReference type="InterPro" id="IPR050624">
    <property type="entry name" value="HTH-type_Tx_Regulator"/>
</dbReference>
<dbReference type="RefSeq" id="WP_066193674.1">
    <property type="nucleotide sequence ID" value="NZ_JAFDQP010000003.1"/>
</dbReference>
<reference evidence="5 6" key="1">
    <citation type="journal article" date="2010" name="Int. J. Syst. Evol. Microbiol.">
        <title>Bacillus horneckiae sp. nov., isolated from a spacecraft-assembly clean room.</title>
        <authorList>
            <person name="Vaishampayan P."/>
            <person name="Probst A."/>
            <person name="Krishnamurthi S."/>
            <person name="Ghosh S."/>
            <person name="Osman S."/>
            <person name="McDowall A."/>
            <person name="Ruckmani A."/>
            <person name="Mayilraj S."/>
            <person name="Venkateswaran K."/>
        </authorList>
    </citation>
    <scope>NUCLEOTIDE SEQUENCE [LARGE SCALE GENOMIC DNA]</scope>
    <source>
        <strain evidence="6">1PO1SC</strain>
    </source>
</reference>
<dbReference type="PROSITE" id="PS50977">
    <property type="entry name" value="HTH_TETR_2"/>
    <property type="match status" value="1"/>
</dbReference>
<dbReference type="PANTHER" id="PTHR43479">
    <property type="entry name" value="ACREF/ENVCD OPERON REPRESSOR-RELATED"/>
    <property type="match status" value="1"/>
</dbReference>
<keyword evidence="1" id="KW-0678">Repressor</keyword>
<organism evidence="5 6">
    <name type="scientific">Cytobacillus horneckiae</name>
    <dbReference type="NCBI Taxonomy" id="549687"/>
    <lineage>
        <taxon>Bacteria</taxon>
        <taxon>Bacillati</taxon>
        <taxon>Bacillota</taxon>
        <taxon>Bacilli</taxon>
        <taxon>Bacillales</taxon>
        <taxon>Bacillaceae</taxon>
        <taxon>Cytobacillus</taxon>
    </lineage>
</organism>
<dbReference type="Pfam" id="PF00440">
    <property type="entry name" value="TetR_N"/>
    <property type="match status" value="1"/>
</dbReference>
<protein>
    <submittedName>
        <fullName evidence="5">TetR/AcrR family transcriptional regulator</fullName>
    </submittedName>
</protein>
<dbReference type="PANTHER" id="PTHR43479:SF7">
    <property type="entry name" value="TETR-FAMILY TRANSCRIPTIONAL REGULATOR"/>
    <property type="match status" value="1"/>
</dbReference>
<sequence length="204" mass="23609">MIEHSSKISKQGERTKSHLKQAFIALVNEKGYSHVTVTDMIKRAKYNRTTFYLYYHDKQCLAEELQFEMFARIKEKSISKYEKGKTINITDMGPTSFELTHFIFDNQAFFNLYLKNDTIPGLYKDLPLAIYEVLEESFILSPVNKKDINHAAHKLYMAHGTAGLIMNWIKTGYSLSADEMSQQLINILQSFAKEFSVVSKRSLK</sequence>